<comment type="subcellular location">
    <subcellularLocation>
        <location evidence="1">Nucleus</location>
    </subcellularLocation>
</comment>
<dbReference type="InterPro" id="IPR012337">
    <property type="entry name" value="RNaseH-like_sf"/>
</dbReference>
<evidence type="ECO:0000256" key="1">
    <source>
        <dbReference type="ARBA" id="ARBA00004123"/>
    </source>
</evidence>
<evidence type="ECO:0000313" key="7">
    <source>
        <dbReference type="Proteomes" id="UP000002762"/>
    </source>
</evidence>
<sequence length="374" mass="42179">MAIQDAVGQIHFSTDMWTSPARRGHLAICVQWVDGGYKLRKALLGLPQVAHSQSGERQAEHVLGVLRSYGITTKIGYYTGDNATSNDTLLKALSGHLTLGLALQAFLLAKSKEALEAALKATELAENADPYEILSATIGVPMAQNNGDGVRAEEMARKAKIYGREAGFEGWGATPALRKLHNLAVWLRNSAIHHDLWDRDRGVSLGIDNDTRWSSWYLMIDRAMRNKDEIIRFLHEHDEACGPNTLTHADWSMQGRTHLFLQVFNSGTLWVEGDRAGLSQSLEMMDAILAFFEQQKFILNKYYELTDSVPVYAAAILLDHSKRRRYLTQNWLEQWHQKARCATQRIWEDNYKSMSLAQCENDTMQLDDCPPSAD</sequence>
<dbReference type="OrthoDB" id="3942700at2759"/>
<organism evidence="6 7">
    <name type="scientific">Beauveria bassiana (strain ARSEF 2860)</name>
    <name type="common">White muscardine disease fungus</name>
    <name type="synonym">Tritirachium shiotae</name>
    <dbReference type="NCBI Taxonomy" id="655819"/>
    <lineage>
        <taxon>Eukaryota</taxon>
        <taxon>Fungi</taxon>
        <taxon>Dikarya</taxon>
        <taxon>Ascomycota</taxon>
        <taxon>Pezizomycotina</taxon>
        <taxon>Sordariomycetes</taxon>
        <taxon>Hypocreomycetidae</taxon>
        <taxon>Hypocreales</taxon>
        <taxon>Cordycipitaceae</taxon>
        <taxon>Beauveria</taxon>
    </lineage>
</organism>
<keyword evidence="5" id="KW-0539">Nucleus</keyword>
<reference evidence="6 7" key="1">
    <citation type="journal article" date="2012" name="Sci. Rep.">
        <title>Genomic perspectives on the evolution of fungal entomopathogenicity in Beauveria bassiana.</title>
        <authorList>
            <person name="Xiao G."/>
            <person name="Ying S.H."/>
            <person name="Zheng P."/>
            <person name="Wang Z.L."/>
            <person name="Zhang S."/>
            <person name="Xie X.Q."/>
            <person name="Shang Y."/>
            <person name="St Leger R.J."/>
            <person name="Zhao G.P."/>
            <person name="Wang C."/>
            <person name="Feng M.G."/>
        </authorList>
    </citation>
    <scope>NUCLEOTIDE SEQUENCE [LARGE SCALE GENOMIC DNA]</scope>
    <source>
        <strain evidence="6 7">ARSEF 2860</strain>
    </source>
</reference>
<dbReference type="PANTHER" id="PTHR46481">
    <property type="entry name" value="ZINC FINGER BED DOMAIN-CONTAINING PROTEIN 4"/>
    <property type="match status" value="1"/>
</dbReference>
<proteinExistence type="predicted"/>
<keyword evidence="7" id="KW-1185">Reference proteome</keyword>
<protein>
    <submittedName>
        <fullName evidence="6">Tfo1 transposase</fullName>
    </submittedName>
</protein>
<dbReference type="RefSeq" id="XP_008602981.1">
    <property type="nucleotide sequence ID" value="XM_008604759.1"/>
</dbReference>
<dbReference type="GeneID" id="19892674"/>
<dbReference type="STRING" id="655819.J5JBQ9"/>
<evidence type="ECO:0000256" key="3">
    <source>
        <dbReference type="ARBA" id="ARBA00022771"/>
    </source>
</evidence>
<evidence type="ECO:0000256" key="2">
    <source>
        <dbReference type="ARBA" id="ARBA00022723"/>
    </source>
</evidence>
<dbReference type="InterPro" id="IPR052035">
    <property type="entry name" value="ZnF_BED_domain_contain"/>
</dbReference>
<dbReference type="EMBL" id="JH725211">
    <property type="protein sequence ID" value="EJP61366.1"/>
    <property type="molecule type" value="Genomic_DNA"/>
</dbReference>
<dbReference type="HOGENOM" id="CLU_009123_10_3_1"/>
<gene>
    <name evidence="6" type="ORF">BBA_09662</name>
</gene>
<accession>J5JBQ9</accession>
<dbReference type="InParanoid" id="J5JBQ9"/>
<evidence type="ECO:0000313" key="6">
    <source>
        <dbReference type="EMBL" id="EJP61366.1"/>
    </source>
</evidence>
<dbReference type="PANTHER" id="PTHR46481:SF10">
    <property type="entry name" value="ZINC FINGER BED DOMAIN-CONTAINING PROTEIN 39"/>
    <property type="match status" value="1"/>
</dbReference>
<dbReference type="SUPFAM" id="SSF53098">
    <property type="entry name" value="Ribonuclease H-like"/>
    <property type="match status" value="1"/>
</dbReference>
<name>J5JBQ9_BEAB2</name>
<dbReference type="AlphaFoldDB" id="J5JBQ9"/>
<dbReference type="GO" id="GO:0008270">
    <property type="term" value="F:zinc ion binding"/>
    <property type="evidence" value="ECO:0007669"/>
    <property type="project" value="UniProtKB-KW"/>
</dbReference>
<dbReference type="GO" id="GO:0005634">
    <property type="term" value="C:nucleus"/>
    <property type="evidence" value="ECO:0007669"/>
    <property type="project" value="UniProtKB-SubCell"/>
</dbReference>
<evidence type="ECO:0000256" key="5">
    <source>
        <dbReference type="ARBA" id="ARBA00023242"/>
    </source>
</evidence>
<keyword evidence="2" id="KW-0479">Metal-binding</keyword>
<keyword evidence="3" id="KW-0863">Zinc-finger</keyword>
<keyword evidence="4" id="KW-0862">Zinc</keyword>
<dbReference type="Proteomes" id="UP000002762">
    <property type="component" value="Unassembled WGS sequence"/>
</dbReference>
<evidence type="ECO:0000256" key="4">
    <source>
        <dbReference type="ARBA" id="ARBA00022833"/>
    </source>
</evidence>